<sequence length="100" mass="10699">MLKAFSTSEGTAVLLPDMPSSSQGVEEGILSASGARPKTKRMLALIKRQPKKSIPRRNEQMVVTNSISITPPSRYPDESMATAGSPIDDASSLSNLPNQK</sequence>
<evidence type="ECO:0000256" key="1">
    <source>
        <dbReference type="SAM" id="MobiDB-lite"/>
    </source>
</evidence>
<dbReference type="EMBL" id="BPLR01020325">
    <property type="protein sequence ID" value="GIX77412.1"/>
    <property type="molecule type" value="Genomic_DNA"/>
</dbReference>
<dbReference type="AlphaFoldDB" id="A0AAV4N1G3"/>
<feature type="region of interest" description="Disordered" evidence="1">
    <location>
        <begin position="1"/>
        <end position="100"/>
    </location>
</feature>
<protein>
    <submittedName>
        <fullName evidence="2">Uncharacterized protein</fullName>
    </submittedName>
</protein>
<feature type="compositionally biased region" description="Polar residues" evidence="1">
    <location>
        <begin position="61"/>
        <end position="71"/>
    </location>
</feature>
<proteinExistence type="predicted"/>
<evidence type="ECO:0000313" key="2">
    <source>
        <dbReference type="EMBL" id="GIX77412.1"/>
    </source>
</evidence>
<name>A0AAV4N1G3_CAEEX</name>
<evidence type="ECO:0000313" key="3">
    <source>
        <dbReference type="Proteomes" id="UP001054945"/>
    </source>
</evidence>
<keyword evidence="3" id="KW-1185">Reference proteome</keyword>
<reference evidence="2 3" key="1">
    <citation type="submission" date="2021-06" db="EMBL/GenBank/DDBJ databases">
        <title>Caerostris extrusa draft genome.</title>
        <authorList>
            <person name="Kono N."/>
            <person name="Arakawa K."/>
        </authorList>
    </citation>
    <scope>NUCLEOTIDE SEQUENCE [LARGE SCALE GENOMIC DNA]</scope>
</reference>
<feature type="compositionally biased region" description="Polar residues" evidence="1">
    <location>
        <begin position="1"/>
        <end position="10"/>
    </location>
</feature>
<dbReference type="Proteomes" id="UP001054945">
    <property type="component" value="Unassembled WGS sequence"/>
</dbReference>
<gene>
    <name evidence="2" type="ORF">CEXT_650301</name>
</gene>
<accession>A0AAV4N1G3</accession>
<comment type="caution">
    <text evidence="2">The sequence shown here is derived from an EMBL/GenBank/DDBJ whole genome shotgun (WGS) entry which is preliminary data.</text>
</comment>
<organism evidence="2 3">
    <name type="scientific">Caerostris extrusa</name>
    <name type="common">Bark spider</name>
    <name type="synonym">Caerostris bankana</name>
    <dbReference type="NCBI Taxonomy" id="172846"/>
    <lineage>
        <taxon>Eukaryota</taxon>
        <taxon>Metazoa</taxon>
        <taxon>Ecdysozoa</taxon>
        <taxon>Arthropoda</taxon>
        <taxon>Chelicerata</taxon>
        <taxon>Arachnida</taxon>
        <taxon>Araneae</taxon>
        <taxon>Araneomorphae</taxon>
        <taxon>Entelegynae</taxon>
        <taxon>Araneoidea</taxon>
        <taxon>Araneidae</taxon>
        <taxon>Caerostris</taxon>
    </lineage>
</organism>
<feature type="compositionally biased region" description="Polar residues" evidence="1">
    <location>
        <begin position="91"/>
        <end position="100"/>
    </location>
</feature>